<reference evidence="1 2" key="1">
    <citation type="submission" date="2016-10" db="EMBL/GenBank/DDBJ databases">
        <authorList>
            <person name="Varghese N."/>
            <person name="Submissions S."/>
        </authorList>
    </citation>
    <scope>NUCLEOTIDE SEQUENCE [LARGE SCALE GENOMIC DNA]</scope>
    <source>
        <strain evidence="1 2">DSM 9169</strain>
    </source>
</reference>
<name>A0ABY0V659_9ACTO</name>
<organism evidence="1 2">
    <name type="scientific">Schaalia radingae</name>
    <dbReference type="NCBI Taxonomy" id="131110"/>
    <lineage>
        <taxon>Bacteria</taxon>
        <taxon>Bacillati</taxon>
        <taxon>Actinomycetota</taxon>
        <taxon>Actinomycetes</taxon>
        <taxon>Actinomycetales</taxon>
        <taxon>Actinomycetaceae</taxon>
        <taxon>Schaalia</taxon>
    </lineage>
</organism>
<evidence type="ECO:0008006" key="3">
    <source>
        <dbReference type="Google" id="ProtNLM"/>
    </source>
</evidence>
<gene>
    <name evidence="1" type="ORF">SAMN04489714_0599</name>
</gene>
<sequence>MSAMQAVLRWLGAFDPAHRLVLVCDQEAVPPISSGDAALVWDSCLHTVTASDTAQLLVQGAEAVHFVPCSEHPSQCQDTLKHLRNIFGDLLGAYKTPRRAAHRPRVTWMAHVQMPRRALLPVPSDSALTISASNEWRSFEAFHELADQRAIVRPAVFADTDRVHMLRCSTCSAQVVHCQVNQSAGIDASQAFHDFSALCPACQVAVHYCPAHTTQDEQGAALLAPFEADEQRREQTDLTPCTKCHNLHPASEGALCALCTFRMAHPFDAAIPRDVWGTFPEDVRTQLRGI</sequence>
<dbReference type="Proteomes" id="UP000198976">
    <property type="component" value="Chromosome I"/>
</dbReference>
<evidence type="ECO:0000313" key="1">
    <source>
        <dbReference type="EMBL" id="SDT88963.1"/>
    </source>
</evidence>
<evidence type="ECO:0000313" key="2">
    <source>
        <dbReference type="Proteomes" id="UP000198976"/>
    </source>
</evidence>
<dbReference type="EMBL" id="LT629792">
    <property type="protein sequence ID" value="SDT88963.1"/>
    <property type="molecule type" value="Genomic_DNA"/>
</dbReference>
<proteinExistence type="predicted"/>
<keyword evidence="2" id="KW-1185">Reference proteome</keyword>
<accession>A0ABY0V659</accession>
<protein>
    <recommendedName>
        <fullName evidence="3">Thaumarchaeal output domain-containing protein</fullName>
    </recommendedName>
</protein>
<dbReference type="RefSeq" id="WP_157886327.1">
    <property type="nucleotide sequence ID" value="NZ_LT629792.1"/>
</dbReference>